<feature type="transmembrane region" description="Helical" evidence="5">
    <location>
        <begin position="65"/>
        <end position="83"/>
    </location>
</feature>
<feature type="transmembrane region" description="Helical" evidence="5">
    <location>
        <begin position="121"/>
        <end position="140"/>
    </location>
</feature>
<feature type="transmembrane region" description="Helical" evidence="5">
    <location>
        <begin position="267"/>
        <end position="286"/>
    </location>
</feature>
<dbReference type="EMBL" id="JAUHHC010000003">
    <property type="protein sequence ID" value="MDN3920718.1"/>
    <property type="molecule type" value="Genomic_DNA"/>
</dbReference>
<keyword evidence="2 5" id="KW-0812">Transmembrane</keyword>
<dbReference type="PANTHER" id="PTHR22911:SF6">
    <property type="entry name" value="SOLUTE CARRIER FAMILY 35 MEMBER G1"/>
    <property type="match status" value="1"/>
</dbReference>
<comment type="subcellular location">
    <subcellularLocation>
        <location evidence="1">Membrane</location>
        <topology evidence="1">Multi-pass membrane protein</topology>
    </subcellularLocation>
</comment>
<feature type="domain" description="EamA" evidence="6">
    <location>
        <begin position="3"/>
        <end position="136"/>
    </location>
</feature>
<reference evidence="7 8" key="1">
    <citation type="submission" date="2023-06" db="EMBL/GenBank/DDBJ databases">
        <title>Pelomonas sp. PFR6 16S ribosomal RNA gene Genome sequencing and assembly.</title>
        <authorList>
            <person name="Woo H."/>
        </authorList>
    </citation>
    <scope>NUCLEOTIDE SEQUENCE [LARGE SCALE GENOMIC DNA]</scope>
    <source>
        <strain evidence="7 8">PFR6</strain>
    </source>
</reference>
<evidence type="ECO:0000256" key="3">
    <source>
        <dbReference type="ARBA" id="ARBA00022989"/>
    </source>
</evidence>
<protein>
    <submittedName>
        <fullName evidence="7">DMT family transporter</fullName>
    </submittedName>
</protein>
<organism evidence="7 8">
    <name type="scientific">Roseateles violae</name>
    <dbReference type="NCBI Taxonomy" id="3058042"/>
    <lineage>
        <taxon>Bacteria</taxon>
        <taxon>Pseudomonadati</taxon>
        <taxon>Pseudomonadota</taxon>
        <taxon>Betaproteobacteria</taxon>
        <taxon>Burkholderiales</taxon>
        <taxon>Sphaerotilaceae</taxon>
        <taxon>Roseateles</taxon>
    </lineage>
</organism>
<feature type="transmembrane region" description="Helical" evidence="5">
    <location>
        <begin position="178"/>
        <end position="197"/>
    </location>
</feature>
<accession>A0ABT8DRW4</accession>
<feature type="transmembrane region" description="Helical" evidence="5">
    <location>
        <begin position="34"/>
        <end position="53"/>
    </location>
</feature>
<feature type="transmembrane region" description="Helical" evidence="5">
    <location>
        <begin position="146"/>
        <end position="166"/>
    </location>
</feature>
<dbReference type="SUPFAM" id="SSF103481">
    <property type="entry name" value="Multidrug resistance efflux transporter EmrE"/>
    <property type="match status" value="2"/>
</dbReference>
<keyword evidence="3 5" id="KW-1133">Transmembrane helix</keyword>
<comment type="caution">
    <text evidence="7">The sequence shown here is derived from an EMBL/GenBank/DDBJ whole genome shotgun (WGS) entry which is preliminary data.</text>
</comment>
<evidence type="ECO:0000256" key="5">
    <source>
        <dbReference type="SAM" id="Phobius"/>
    </source>
</evidence>
<keyword evidence="4 5" id="KW-0472">Membrane</keyword>
<evidence type="ECO:0000256" key="1">
    <source>
        <dbReference type="ARBA" id="ARBA00004141"/>
    </source>
</evidence>
<sequence>MPASLLMIAATFLFATMGVCVKLASELYDAGEIVMYRGLVGMAMLGTLCLVRGQTLRTAVPAMHFWRSLSGVISLSLWFYAIGKLPLATAMTLNYMSSVWMALFLMGGAVIMGSARIDGRLVAAVLLGFAGVALVLRPTIDQQQAWHGLAGLLSGMLAALAYLQVTALGRAGEPEYRIVFYFSVGGVTAGALSTLALRLSEQGSPHGHTLKGIALLLAVGLLATIAQLLMTRAYGQGKTLVNACLQYLGIVFSFVYGVALFRDPVTGWALGGMALIITAGLAATLLRASTTPKDSQQHSTTEP</sequence>
<dbReference type="Pfam" id="PF00892">
    <property type="entry name" value="EamA"/>
    <property type="match status" value="1"/>
</dbReference>
<gene>
    <name evidence="7" type="ORF">QWJ38_10545</name>
</gene>
<evidence type="ECO:0000256" key="4">
    <source>
        <dbReference type="ARBA" id="ARBA00023136"/>
    </source>
</evidence>
<evidence type="ECO:0000313" key="7">
    <source>
        <dbReference type="EMBL" id="MDN3920718.1"/>
    </source>
</evidence>
<proteinExistence type="predicted"/>
<feature type="transmembrane region" description="Helical" evidence="5">
    <location>
        <begin position="209"/>
        <end position="228"/>
    </location>
</feature>
<feature type="transmembrane region" description="Helical" evidence="5">
    <location>
        <begin position="95"/>
        <end position="114"/>
    </location>
</feature>
<dbReference type="PANTHER" id="PTHR22911">
    <property type="entry name" value="ACYL-MALONYL CONDENSING ENZYME-RELATED"/>
    <property type="match status" value="1"/>
</dbReference>
<dbReference type="InterPro" id="IPR037185">
    <property type="entry name" value="EmrE-like"/>
</dbReference>
<dbReference type="Proteomes" id="UP001228044">
    <property type="component" value="Unassembled WGS sequence"/>
</dbReference>
<dbReference type="RefSeq" id="WP_290359043.1">
    <property type="nucleotide sequence ID" value="NZ_JAUHHC010000003.1"/>
</dbReference>
<evidence type="ECO:0000256" key="2">
    <source>
        <dbReference type="ARBA" id="ARBA00022692"/>
    </source>
</evidence>
<dbReference type="InterPro" id="IPR000620">
    <property type="entry name" value="EamA_dom"/>
</dbReference>
<evidence type="ECO:0000313" key="8">
    <source>
        <dbReference type="Proteomes" id="UP001228044"/>
    </source>
</evidence>
<name>A0ABT8DRW4_9BURK</name>
<keyword evidence="8" id="KW-1185">Reference proteome</keyword>
<feature type="transmembrane region" description="Helical" evidence="5">
    <location>
        <begin position="240"/>
        <end position="261"/>
    </location>
</feature>
<evidence type="ECO:0000259" key="6">
    <source>
        <dbReference type="Pfam" id="PF00892"/>
    </source>
</evidence>